<feature type="compositionally biased region" description="Low complexity" evidence="1">
    <location>
        <begin position="147"/>
        <end position="170"/>
    </location>
</feature>
<sequence>MTRRVLGAVADSAPVVVLAGIAAAGSFTHIRDTATDHGQHGWMAWAIAVCVDLTCVMAAGERQRDKLTRRDTSRLSWPTLVLVGGILLSLAANLAQADRSVWGWITAGTPAGAFLVAVSMLERRKGGKPAGLADSSASAVLAVPDSFGHPSPSSPGSPVVPSASSSPWVVWDTDRSESPTASSVSGQSSDAGEDSRDGQTSIPVPVDPSAVTPSSSSSPASSSGAAGPLVDFARRVAADHEAKHGRPITRDALRARLGVSDQLASDLLRQLRTQTTAPVA</sequence>
<feature type="region of interest" description="Disordered" evidence="1">
    <location>
        <begin position="147"/>
        <end position="227"/>
    </location>
</feature>
<feature type="transmembrane region" description="Helical" evidence="2">
    <location>
        <begin position="75"/>
        <end position="95"/>
    </location>
</feature>
<gene>
    <name evidence="3" type="ORF">AGRA3207_004802</name>
</gene>
<evidence type="ECO:0000313" key="3">
    <source>
        <dbReference type="EMBL" id="QXJ23620.1"/>
    </source>
</evidence>
<keyword evidence="4" id="KW-1185">Reference proteome</keyword>
<organism evidence="3 4">
    <name type="scientific">Actinomadura graeca</name>
    <dbReference type="NCBI Taxonomy" id="2750812"/>
    <lineage>
        <taxon>Bacteria</taxon>
        <taxon>Bacillati</taxon>
        <taxon>Actinomycetota</taxon>
        <taxon>Actinomycetes</taxon>
        <taxon>Streptosporangiales</taxon>
        <taxon>Thermomonosporaceae</taxon>
        <taxon>Actinomadura</taxon>
    </lineage>
</organism>
<feature type="compositionally biased region" description="Polar residues" evidence="1">
    <location>
        <begin position="178"/>
        <end position="190"/>
    </location>
</feature>
<evidence type="ECO:0000313" key="4">
    <source>
        <dbReference type="Proteomes" id="UP001049518"/>
    </source>
</evidence>
<keyword evidence="2" id="KW-1133">Transmembrane helix</keyword>
<keyword evidence="2" id="KW-0812">Transmembrane</keyword>
<feature type="compositionally biased region" description="Low complexity" evidence="1">
    <location>
        <begin position="203"/>
        <end position="227"/>
    </location>
</feature>
<feature type="transmembrane region" description="Helical" evidence="2">
    <location>
        <begin position="101"/>
        <end position="121"/>
    </location>
</feature>
<evidence type="ECO:0000256" key="1">
    <source>
        <dbReference type="SAM" id="MobiDB-lite"/>
    </source>
</evidence>
<feature type="transmembrane region" description="Helical" evidence="2">
    <location>
        <begin position="42"/>
        <end position="60"/>
    </location>
</feature>
<accession>A0ABX8QXP6</accession>
<dbReference type="Pfam" id="PF10935">
    <property type="entry name" value="DUF2637"/>
    <property type="match status" value="1"/>
</dbReference>
<reference evidence="3" key="1">
    <citation type="submission" date="2020-07" db="EMBL/GenBank/DDBJ databases">
        <authorList>
            <person name="Tarantini F.S."/>
            <person name="Hong K.W."/>
            <person name="Chan K.G."/>
        </authorList>
    </citation>
    <scope>NUCLEOTIDE SEQUENCE</scope>
    <source>
        <strain evidence="3">32-07</strain>
    </source>
</reference>
<dbReference type="RefSeq" id="WP_231329310.1">
    <property type="nucleotide sequence ID" value="NZ_CP059572.1"/>
</dbReference>
<feature type="transmembrane region" description="Helical" evidence="2">
    <location>
        <begin position="12"/>
        <end position="30"/>
    </location>
</feature>
<proteinExistence type="predicted"/>
<evidence type="ECO:0000256" key="2">
    <source>
        <dbReference type="SAM" id="Phobius"/>
    </source>
</evidence>
<dbReference type="EMBL" id="CP059572">
    <property type="protein sequence ID" value="QXJ23620.1"/>
    <property type="molecule type" value="Genomic_DNA"/>
</dbReference>
<dbReference type="InterPro" id="IPR021235">
    <property type="entry name" value="DUF2637"/>
</dbReference>
<protein>
    <submittedName>
        <fullName evidence="3">DUF2637 domain-containing protein</fullName>
    </submittedName>
</protein>
<keyword evidence="2" id="KW-0472">Membrane</keyword>
<name>A0ABX8QXP6_9ACTN</name>
<dbReference type="Proteomes" id="UP001049518">
    <property type="component" value="Chromosome"/>
</dbReference>